<comment type="caution">
    <text evidence="1">The sequence shown here is derived from an EMBL/GenBank/DDBJ whole genome shotgun (WGS) entry which is preliminary data.</text>
</comment>
<proteinExistence type="predicted"/>
<dbReference type="Proteomes" id="UP000245845">
    <property type="component" value="Unassembled WGS sequence"/>
</dbReference>
<protein>
    <submittedName>
        <fullName evidence="1">Uncharacterized protein</fullName>
    </submittedName>
</protein>
<organism evidence="1 2">
    <name type="scientific">Faecalicatena orotica</name>
    <dbReference type="NCBI Taxonomy" id="1544"/>
    <lineage>
        <taxon>Bacteria</taxon>
        <taxon>Bacillati</taxon>
        <taxon>Bacillota</taxon>
        <taxon>Clostridia</taxon>
        <taxon>Lachnospirales</taxon>
        <taxon>Lachnospiraceae</taxon>
        <taxon>Faecalicatena</taxon>
    </lineage>
</organism>
<dbReference type="EMBL" id="QGDL01000006">
    <property type="protein sequence ID" value="PWJ29488.1"/>
    <property type="molecule type" value="Genomic_DNA"/>
</dbReference>
<evidence type="ECO:0000313" key="1">
    <source>
        <dbReference type="EMBL" id="PWJ29488.1"/>
    </source>
</evidence>
<evidence type="ECO:0000313" key="2">
    <source>
        <dbReference type="Proteomes" id="UP000245845"/>
    </source>
</evidence>
<sequence>MMDAIETKIYYLICSHEGIKAKDIGRYTGQPRKVINHYLYNSPYMKELCYQDKDYRWHGMIRQCVPHYGLEEFSGYYSWVREFLDTDYEEFLQHLKRGCTQIGRNLNDTRGLFHSFEDTYNTMQNLFGDLMMHGVGTSKWEKWEILFELRIKRARYIRIYADVILITKEKVFSLEFKMKDEALEEDISQAAKYCEYLEVLFGPAYDVIPALVLTQGEDIYGEANLAGSTAIVPVCSGDRLFQLIKEYCKETA</sequence>
<gene>
    <name evidence="1" type="ORF">A8806_106227</name>
</gene>
<keyword evidence="2" id="KW-1185">Reference proteome</keyword>
<dbReference type="AlphaFoldDB" id="A0A2Y9BEQ0"/>
<reference evidence="1 2" key="1">
    <citation type="submission" date="2018-05" db="EMBL/GenBank/DDBJ databases">
        <title>The Hungate 1000. A catalogue of reference genomes from the rumen microbiome.</title>
        <authorList>
            <person name="Kelly W."/>
        </authorList>
    </citation>
    <scope>NUCLEOTIDE SEQUENCE [LARGE SCALE GENOMIC DNA]</scope>
    <source>
        <strain evidence="1 2">NLAE-zl-C242</strain>
    </source>
</reference>
<accession>A0A2Y9BEQ0</accession>
<name>A0A2Y9BEQ0_9FIRM</name>